<feature type="transmembrane region" description="Helical" evidence="6">
    <location>
        <begin position="176"/>
        <end position="195"/>
    </location>
</feature>
<dbReference type="Proteomes" id="UP000317835">
    <property type="component" value="Chromosome"/>
</dbReference>
<proteinExistence type="predicted"/>
<evidence type="ECO:0000256" key="5">
    <source>
        <dbReference type="SAM" id="MobiDB-lite"/>
    </source>
</evidence>
<sequence length="348" mass="36608">MTHRPARTARNMPPRLVLLGLLASSALAYAWPDRFGSGFDPFLASKPYLWPLIAAAMFVIGWLLPRDEVRQVAHRWPAVLGGTALQYAAMPLLAFGFGLLLAPDRDALVGILLVGCVPGAMASNVLTLLARGHVSYSVGLTTAATLLSPLVVPLAMRLTLGQVEVAFPVGRTVAELVGYVVLPVVTGHLLSRRLASWRRLVCRVGPVVANLAILWIIAVVVAANRGRLAHPQPAVLMALLGVNLLGYLAGDLGSRALRLPPPMRRALTLEVGMQNAGLGTTLALGLFPDRPAVAIPGALYTFGCMLTGTVLASYWGGRVAATEGAVQSPSVPPSVAETPGTGLANRPR</sequence>
<protein>
    <submittedName>
        <fullName evidence="7">Sodium Bile acid symporter family protein</fullName>
    </submittedName>
</protein>
<evidence type="ECO:0000256" key="1">
    <source>
        <dbReference type="ARBA" id="ARBA00004141"/>
    </source>
</evidence>
<keyword evidence="4 6" id="KW-0472">Membrane</keyword>
<dbReference type="InterPro" id="IPR038770">
    <property type="entry name" value="Na+/solute_symporter_sf"/>
</dbReference>
<feature type="transmembrane region" description="Helical" evidence="6">
    <location>
        <begin position="76"/>
        <end position="101"/>
    </location>
</feature>
<feature type="transmembrane region" description="Helical" evidence="6">
    <location>
        <begin position="107"/>
        <end position="129"/>
    </location>
</feature>
<dbReference type="GO" id="GO:0016020">
    <property type="term" value="C:membrane"/>
    <property type="evidence" value="ECO:0007669"/>
    <property type="project" value="UniProtKB-SubCell"/>
</dbReference>
<dbReference type="AlphaFoldDB" id="A0A518H420"/>
<dbReference type="Gene3D" id="1.20.1530.20">
    <property type="match status" value="1"/>
</dbReference>
<dbReference type="OrthoDB" id="9806785at2"/>
<feature type="transmembrane region" description="Helical" evidence="6">
    <location>
        <begin position="48"/>
        <end position="64"/>
    </location>
</feature>
<dbReference type="InterPro" id="IPR004710">
    <property type="entry name" value="Bilac:Na_transpt"/>
</dbReference>
<feature type="region of interest" description="Disordered" evidence="5">
    <location>
        <begin position="327"/>
        <end position="348"/>
    </location>
</feature>
<dbReference type="PANTHER" id="PTHR10361">
    <property type="entry name" value="SODIUM-BILE ACID COTRANSPORTER"/>
    <property type="match status" value="1"/>
</dbReference>
<organism evidence="7 8">
    <name type="scientific">Tautonia plasticadhaerens</name>
    <dbReference type="NCBI Taxonomy" id="2527974"/>
    <lineage>
        <taxon>Bacteria</taxon>
        <taxon>Pseudomonadati</taxon>
        <taxon>Planctomycetota</taxon>
        <taxon>Planctomycetia</taxon>
        <taxon>Isosphaerales</taxon>
        <taxon>Isosphaeraceae</taxon>
        <taxon>Tautonia</taxon>
    </lineage>
</organism>
<comment type="subcellular location">
    <subcellularLocation>
        <location evidence="1">Membrane</location>
        <topology evidence="1">Multi-pass membrane protein</topology>
    </subcellularLocation>
</comment>
<gene>
    <name evidence="7" type="ORF">ElP_34800</name>
</gene>
<dbReference type="KEGG" id="tpla:ElP_34800"/>
<keyword evidence="3 6" id="KW-1133">Transmembrane helix</keyword>
<accession>A0A518H420</accession>
<reference evidence="7 8" key="1">
    <citation type="submission" date="2019-02" db="EMBL/GenBank/DDBJ databases">
        <title>Deep-cultivation of Planctomycetes and their phenomic and genomic characterization uncovers novel biology.</title>
        <authorList>
            <person name="Wiegand S."/>
            <person name="Jogler M."/>
            <person name="Boedeker C."/>
            <person name="Pinto D."/>
            <person name="Vollmers J."/>
            <person name="Rivas-Marin E."/>
            <person name="Kohn T."/>
            <person name="Peeters S.H."/>
            <person name="Heuer A."/>
            <person name="Rast P."/>
            <person name="Oberbeckmann S."/>
            <person name="Bunk B."/>
            <person name="Jeske O."/>
            <person name="Meyerdierks A."/>
            <person name="Storesund J.E."/>
            <person name="Kallscheuer N."/>
            <person name="Luecker S."/>
            <person name="Lage O.M."/>
            <person name="Pohl T."/>
            <person name="Merkel B.J."/>
            <person name="Hornburger P."/>
            <person name="Mueller R.-W."/>
            <person name="Bruemmer F."/>
            <person name="Labrenz M."/>
            <person name="Spormann A.M."/>
            <person name="Op den Camp H."/>
            <person name="Overmann J."/>
            <person name="Amann R."/>
            <person name="Jetten M.S.M."/>
            <person name="Mascher T."/>
            <person name="Medema M.H."/>
            <person name="Devos D.P."/>
            <person name="Kaster A.-K."/>
            <person name="Ovreas L."/>
            <person name="Rohde M."/>
            <person name="Galperin M.Y."/>
            <person name="Jogler C."/>
        </authorList>
    </citation>
    <scope>NUCLEOTIDE SEQUENCE [LARGE SCALE GENOMIC DNA]</scope>
    <source>
        <strain evidence="7 8">ElP</strain>
    </source>
</reference>
<feature type="transmembrane region" description="Helical" evidence="6">
    <location>
        <begin position="293"/>
        <end position="315"/>
    </location>
</feature>
<evidence type="ECO:0000256" key="3">
    <source>
        <dbReference type="ARBA" id="ARBA00022989"/>
    </source>
</evidence>
<name>A0A518H420_9BACT</name>
<feature type="transmembrane region" description="Helical" evidence="6">
    <location>
        <begin position="235"/>
        <end position="254"/>
    </location>
</feature>
<feature type="transmembrane region" description="Helical" evidence="6">
    <location>
        <begin position="136"/>
        <end position="156"/>
    </location>
</feature>
<dbReference type="PANTHER" id="PTHR10361:SF28">
    <property type="entry name" value="P3 PROTEIN-RELATED"/>
    <property type="match status" value="1"/>
</dbReference>
<evidence type="ECO:0000313" key="8">
    <source>
        <dbReference type="Proteomes" id="UP000317835"/>
    </source>
</evidence>
<dbReference type="InterPro" id="IPR002657">
    <property type="entry name" value="BilAc:Na_symport/Acr3"/>
</dbReference>
<keyword evidence="2 6" id="KW-0812">Transmembrane</keyword>
<feature type="transmembrane region" description="Helical" evidence="6">
    <location>
        <begin position="266"/>
        <end position="287"/>
    </location>
</feature>
<evidence type="ECO:0000256" key="6">
    <source>
        <dbReference type="SAM" id="Phobius"/>
    </source>
</evidence>
<evidence type="ECO:0000256" key="2">
    <source>
        <dbReference type="ARBA" id="ARBA00022692"/>
    </source>
</evidence>
<keyword evidence="8" id="KW-1185">Reference proteome</keyword>
<evidence type="ECO:0000256" key="4">
    <source>
        <dbReference type="ARBA" id="ARBA00023136"/>
    </source>
</evidence>
<feature type="transmembrane region" description="Helical" evidence="6">
    <location>
        <begin position="207"/>
        <end position="223"/>
    </location>
</feature>
<dbReference type="Pfam" id="PF01758">
    <property type="entry name" value="SBF"/>
    <property type="match status" value="1"/>
</dbReference>
<dbReference type="EMBL" id="CP036426">
    <property type="protein sequence ID" value="QDV35576.1"/>
    <property type="molecule type" value="Genomic_DNA"/>
</dbReference>
<evidence type="ECO:0000313" key="7">
    <source>
        <dbReference type="EMBL" id="QDV35576.1"/>
    </source>
</evidence>